<dbReference type="EMBL" id="PIPI01000005">
    <property type="protein sequence ID" value="RUO19487.1"/>
    <property type="molecule type" value="Genomic_DNA"/>
</dbReference>
<gene>
    <name evidence="9" type="primary">ftsQ</name>
    <name evidence="11" type="ORF">CWE06_08125</name>
</gene>
<comment type="similarity">
    <text evidence="9">Belongs to the FtsQ/DivIB family. FtsQ subfamily.</text>
</comment>
<dbReference type="PANTHER" id="PTHR35851:SF1">
    <property type="entry name" value="CELL DIVISION PROTEIN FTSQ"/>
    <property type="match status" value="1"/>
</dbReference>
<dbReference type="InterPro" id="IPR013685">
    <property type="entry name" value="POTRA_FtsQ_type"/>
</dbReference>
<dbReference type="Pfam" id="PF08478">
    <property type="entry name" value="POTRA_1"/>
    <property type="match status" value="1"/>
</dbReference>
<protein>
    <recommendedName>
        <fullName evidence="9">Cell division protein FtsQ</fullName>
    </recommendedName>
</protein>
<dbReference type="InterPro" id="IPR005548">
    <property type="entry name" value="Cell_div_FtsQ/DivIB_C"/>
</dbReference>
<evidence type="ECO:0000256" key="2">
    <source>
        <dbReference type="ARBA" id="ARBA00022475"/>
    </source>
</evidence>
<keyword evidence="7 9" id="KW-0472">Membrane</keyword>
<proteinExistence type="inferred from homology"/>
<dbReference type="OrthoDB" id="9790370at2"/>
<keyword evidence="8 9" id="KW-0131">Cell cycle</keyword>
<dbReference type="GO" id="GO:0032153">
    <property type="term" value="C:cell division site"/>
    <property type="evidence" value="ECO:0007669"/>
    <property type="project" value="UniProtKB-UniRule"/>
</dbReference>
<sequence length="257" mass="29350">MTDNTKKQDEQTAADADRQAQWQSMIGFVLFLVIVSGLLVGGYALVEKLTDAEETPLTGVIIQGERQFITEDDVRTAILAGEVGSFFTADVDDIRLRLEAIPWVYSASVRKEWPQRLRIYLVEQQAFAIWNQQQLMNHQGQLFAAEITEEVADLPKLAGPEDAEQEVLNQFRRISEVLRVYDSRLVKLELSERFAVSAWLENGIELRLGREARLERVQRFMDLYPLIAAEEPDKTIAYADLRYDTGIAIGWKDNQNN</sequence>
<dbReference type="InterPro" id="IPR045335">
    <property type="entry name" value="FtsQ_C_sf"/>
</dbReference>
<evidence type="ECO:0000313" key="11">
    <source>
        <dbReference type="EMBL" id="RUO19487.1"/>
    </source>
</evidence>
<evidence type="ECO:0000259" key="10">
    <source>
        <dbReference type="PROSITE" id="PS51779"/>
    </source>
</evidence>
<evidence type="ECO:0000313" key="12">
    <source>
        <dbReference type="Proteomes" id="UP000288212"/>
    </source>
</evidence>
<comment type="caution">
    <text evidence="11">The sequence shown here is derived from an EMBL/GenBank/DDBJ whole genome shotgun (WGS) entry which is preliminary data.</text>
</comment>
<keyword evidence="3 9" id="KW-0997">Cell inner membrane</keyword>
<organism evidence="11 12">
    <name type="scientific">Aliidiomarina haloalkalitolerans</name>
    <dbReference type="NCBI Taxonomy" id="859059"/>
    <lineage>
        <taxon>Bacteria</taxon>
        <taxon>Pseudomonadati</taxon>
        <taxon>Pseudomonadota</taxon>
        <taxon>Gammaproteobacteria</taxon>
        <taxon>Alteromonadales</taxon>
        <taxon>Idiomarinaceae</taxon>
        <taxon>Aliidiomarina</taxon>
    </lineage>
</organism>
<evidence type="ECO:0000256" key="1">
    <source>
        <dbReference type="ARBA" id="ARBA00004370"/>
    </source>
</evidence>
<dbReference type="Gene3D" id="3.10.20.310">
    <property type="entry name" value="membrane protein fhac"/>
    <property type="match status" value="1"/>
</dbReference>
<evidence type="ECO:0000256" key="8">
    <source>
        <dbReference type="ARBA" id="ARBA00023306"/>
    </source>
</evidence>
<evidence type="ECO:0000256" key="3">
    <source>
        <dbReference type="ARBA" id="ARBA00022519"/>
    </source>
</evidence>
<dbReference type="HAMAP" id="MF_00911">
    <property type="entry name" value="FtsQ_subfam"/>
    <property type="match status" value="1"/>
</dbReference>
<dbReference type="InterPro" id="IPR034746">
    <property type="entry name" value="POTRA"/>
</dbReference>
<evidence type="ECO:0000256" key="6">
    <source>
        <dbReference type="ARBA" id="ARBA00022989"/>
    </source>
</evidence>
<keyword evidence="4 9" id="KW-0132">Cell division</keyword>
<dbReference type="PROSITE" id="PS51779">
    <property type="entry name" value="POTRA"/>
    <property type="match status" value="1"/>
</dbReference>
<reference evidence="11 12" key="1">
    <citation type="journal article" date="2011" name="Front. Microbiol.">
        <title>Genomic signatures of strain selection and enhancement in Bacillus atrophaeus var. globigii, a historical biowarfare simulant.</title>
        <authorList>
            <person name="Gibbons H.S."/>
            <person name="Broomall S.M."/>
            <person name="McNew L.A."/>
            <person name="Daligault H."/>
            <person name="Chapman C."/>
            <person name="Bruce D."/>
            <person name="Karavis M."/>
            <person name="Krepps M."/>
            <person name="McGregor P.A."/>
            <person name="Hong C."/>
            <person name="Park K.H."/>
            <person name="Akmal A."/>
            <person name="Feldman A."/>
            <person name="Lin J.S."/>
            <person name="Chang W.E."/>
            <person name="Higgs B.W."/>
            <person name="Demirev P."/>
            <person name="Lindquist J."/>
            <person name="Liem A."/>
            <person name="Fochler E."/>
            <person name="Read T.D."/>
            <person name="Tapia R."/>
            <person name="Johnson S."/>
            <person name="Bishop-Lilly K.A."/>
            <person name="Detter C."/>
            <person name="Han C."/>
            <person name="Sozhamannan S."/>
            <person name="Rosenzweig C.N."/>
            <person name="Skowronski E.W."/>
        </authorList>
    </citation>
    <scope>NUCLEOTIDE SEQUENCE [LARGE SCALE GENOMIC DNA]</scope>
    <source>
        <strain evidence="11 12">AK5</strain>
    </source>
</reference>
<comment type="function">
    <text evidence="9">Essential cell division protein. May link together the upstream cell division proteins, which are predominantly cytoplasmic, with the downstream cell division proteins, which are predominantly periplasmic. May control correct divisome assembly.</text>
</comment>
<feature type="transmembrane region" description="Helical" evidence="9">
    <location>
        <begin position="25"/>
        <end position="46"/>
    </location>
</feature>
<keyword evidence="2 9" id="KW-1003">Cell membrane</keyword>
<evidence type="ECO:0000256" key="7">
    <source>
        <dbReference type="ARBA" id="ARBA00023136"/>
    </source>
</evidence>
<accession>A0A432VSX1</accession>
<comment type="subcellular location">
    <subcellularLocation>
        <location evidence="9">Cell inner membrane</location>
        <topology evidence="9">Single-pass type II membrane protein</topology>
    </subcellularLocation>
    <subcellularLocation>
        <location evidence="1">Membrane</location>
    </subcellularLocation>
    <text evidence="9">Localizes to the division septum.</text>
</comment>
<dbReference type="AlphaFoldDB" id="A0A432VSX1"/>
<dbReference type="GO" id="GO:0043093">
    <property type="term" value="P:FtsZ-dependent cytokinesis"/>
    <property type="evidence" value="ECO:0007669"/>
    <property type="project" value="UniProtKB-UniRule"/>
</dbReference>
<evidence type="ECO:0000256" key="4">
    <source>
        <dbReference type="ARBA" id="ARBA00022618"/>
    </source>
</evidence>
<keyword evidence="12" id="KW-1185">Reference proteome</keyword>
<evidence type="ECO:0000256" key="9">
    <source>
        <dbReference type="HAMAP-Rule" id="MF_00911"/>
    </source>
</evidence>
<evidence type="ECO:0000256" key="5">
    <source>
        <dbReference type="ARBA" id="ARBA00022692"/>
    </source>
</evidence>
<keyword evidence="6 9" id="KW-1133">Transmembrane helix</keyword>
<dbReference type="Proteomes" id="UP000288212">
    <property type="component" value="Unassembled WGS sequence"/>
</dbReference>
<dbReference type="InterPro" id="IPR026579">
    <property type="entry name" value="FtsQ"/>
</dbReference>
<keyword evidence="5 9" id="KW-0812">Transmembrane</keyword>
<dbReference type="Gene3D" id="3.40.50.11690">
    <property type="entry name" value="Cell division protein FtsQ/DivIB"/>
    <property type="match status" value="1"/>
</dbReference>
<dbReference type="PANTHER" id="PTHR35851">
    <property type="entry name" value="CELL DIVISION PROTEIN FTSQ"/>
    <property type="match status" value="1"/>
</dbReference>
<feature type="domain" description="POTRA" evidence="10">
    <location>
        <begin position="55"/>
        <end position="124"/>
    </location>
</feature>
<comment type="subunit">
    <text evidence="9">Part of a complex composed of FtsB, FtsL and FtsQ.</text>
</comment>
<dbReference type="RefSeq" id="WP_126792970.1">
    <property type="nucleotide sequence ID" value="NZ_PIPI01000005.1"/>
</dbReference>
<dbReference type="GO" id="GO:0090529">
    <property type="term" value="P:cell septum assembly"/>
    <property type="evidence" value="ECO:0007669"/>
    <property type="project" value="InterPro"/>
</dbReference>
<dbReference type="Pfam" id="PF03799">
    <property type="entry name" value="FtsQ_DivIB_C"/>
    <property type="match status" value="1"/>
</dbReference>
<dbReference type="GO" id="GO:0005886">
    <property type="term" value="C:plasma membrane"/>
    <property type="evidence" value="ECO:0007669"/>
    <property type="project" value="UniProtKB-SubCell"/>
</dbReference>
<name>A0A432VSX1_9GAMM</name>